<dbReference type="KEGG" id="mtua:CSH63_22060"/>
<sequence length="66" mass="7274">MTSRLERAAHAYHQAKEALDKARPELADAIVDAARAGTKHTDIARVSGYTREQVRRICRAAGLEAE</sequence>
<dbReference type="AlphaFoldDB" id="A0A386WPX5"/>
<reference evidence="1 2" key="1">
    <citation type="submission" date="2017-10" db="EMBL/GenBank/DDBJ databases">
        <title>Integration of genomic and chemical information greatly accelerates assignment of the full stereostructure of myelolactone, a potent inhibitor of myeloma from a marine-derived Micromonospora.</title>
        <authorList>
            <person name="Kim M.C."/>
            <person name="Machado H."/>
            <person name="Jensen P.R."/>
            <person name="Fenical W."/>
        </authorList>
    </citation>
    <scope>NUCLEOTIDE SEQUENCE [LARGE SCALE GENOMIC DNA]</scope>
    <source>
        <strain evidence="1 2">CNY-010</strain>
    </source>
</reference>
<evidence type="ECO:0000313" key="2">
    <source>
        <dbReference type="Proteomes" id="UP000267804"/>
    </source>
</evidence>
<gene>
    <name evidence="1" type="ORF">CSH63_22060</name>
</gene>
<name>A0A386WPX5_9ACTN</name>
<organism evidence="1 2">
    <name type="scientific">Micromonospora tulbaghiae</name>
    <dbReference type="NCBI Taxonomy" id="479978"/>
    <lineage>
        <taxon>Bacteria</taxon>
        <taxon>Bacillati</taxon>
        <taxon>Actinomycetota</taxon>
        <taxon>Actinomycetes</taxon>
        <taxon>Micromonosporales</taxon>
        <taxon>Micromonosporaceae</taxon>
        <taxon>Micromonospora</taxon>
    </lineage>
</organism>
<dbReference type="Proteomes" id="UP000267804">
    <property type="component" value="Chromosome"/>
</dbReference>
<evidence type="ECO:0000313" key="1">
    <source>
        <dbReference type="EMBL" id="AYF30083.1"/>
    </source>
</evidence>
<dbReference type="EMBL" id="CP024087">
    <property type="protein sequence ID" value="AYF30083.1"/>
    <property type="molecule type" value="Genomic_DNA"/>
</dbReference>
<evidence type="ECO:0008006" key="3">
    <source>
        <dbReference type="Google" id="ProtNLM"/>
    </source>
</evidence>
<proteinExistence type="predicted"/>
<accession>A0A386WPX5</accession>
<dbReference type="RefSeq" id="WP_120571900.1">
    <property type="nucleotide sequence ID" value="NZ_CP024087.1"/>
</dbReference>
<protein>
    <recommendedName>
        <fullName evidence="3">Helix-turn-helix domain-containing protein</fullName>
    </recommendedName>
</protein>